<accession>A0A561WSD0</accession>
<proteinExistence type="predicted"/>
<keyword evidence="8" id="KW-1185">Reference proteome</keyword>
<dbReference type="PANTHER" id="PTHR23514">
    <property type="entry name" value="BYPASS OF STOP CODON PROTEIN 6"/>
    <property type="match status" value="1"/>
</dbReference>
<evidence type="ECO:0000256" key="1">
    <source>
        <dbReference type="ARBA" id="ARBA00004651"/>
    </source>
</evidence>
<evidence type="ECO:0000313" key="7">
    <source>
        <dbReference type="EMBL" id="TWG26753.1"/>
    </source>
</evidence>
<evidence type="ECO:0000256" key="2">
    <source>
        <dbReference type="ARBA" id="ARBA00022692"/>
    </source>
</evidence>
<feature type="transmembrane region" description="Helical" evidence="5">
    <location>
        <begin position="93"/>
        <end position="112"/>
    </location>
</feature>
<reference evidence="7 8" key="1">
    <citation type="submission" date="2019-06" db="EMBL/GenBank/DDBJ databases">
        <title>Sequencing the genomes of 1000 actinobacteria strains.</title>
        <authorList>
            <person name="Klenk H.-P."/>
        </authorList>
    </citation>
    <scope>NUCLEOTIDE SEQUENCE [LARGE SCALE GENOMIC DNA]</scope>
    <source>
        <strain evidence="7 8">DSM 43866</strain>
    </source>
</reference>
<feature type="domain" description="Major facilitator superfamily (MFS) profile" evidence="6">
    <location>
        <begin position="27"/>
        <end position="406"/>
    </location>
</feature>
<protein>
    <submittedName>
        <fullName evidence="7">Putative MFS family arabinose efflux permease</fullName>
    </submittedName>
</protein>
<evidence type="ECO:0000256" key="3">
    <source>
        <dbReference type="ARBA" id="ARBA00022989"/>
    </source>
</evidence>
<dbReference type="GO" id="GO:0005886">
    <property type="term" value="C:plasma membrane"/>
    <property type="evidence" value="ECO:0007669"/>
    <property type="project" value="UniProtKB-SubCell"/>
</dbReference>
<dbReference type="GO" id="GO:0022857">
    <property type="term" value="F:transmembrane transporter activity"/>
    <property type="evidence" value="ECO:0007669"/>
    <property type="project" value="InterPro"/>
</dbReference>
<dbReference type="InterPro" id="IPR036259">
    <property type="entry name" value="MFS_trans_sf"/>
</dbReference>
<sequence length="411" mass="42227">MRGGAARSASDYRHAVTTTAVPDLRATTRAVYLAFIFLGVAMASFAARIPQIRDELDLTPSRLGLVLLAAAIGSITSLPLAGHIVGRFGSRHTVAVMAVVLGLSLSAVAVGYRFGVVPVVTGLYVYGFATGAWDVAMNVQGAAVEQRLGRAIMPRFHAGYSIGTVAGALLGAGAVAAGISVTWHMVIMIVASAAIVTVAVQKFGPDQAAQDDSPAGERPSALTFWREPRTLLIGVFVLAFAFTEGAGIDWISVAMIDDYGTSAGTGTLAFAVFLAAMTIGRWYGPGLLDRYGRVMVLRALAVIGLAGLLLFAFGSHPVVAFAGALLWGIGASLGFPVGMSAAADDPAKAAPRVGVVASIGYIAFLGGPPLIGFLGDHMTVSRGLLAVAALLVVSITLSSALKPLPPAPLER</sequence>
<organism evidence="7 8">
    <name type="scientific">Actinoplanes teichomyceticus</name>
    <dbReference type="NCBI Taxonomy" id="1867"/>
    <lineage>
        <taxon>Bacteria</taxon>
        <taxon>Bacillati</taxon>
        <taxon>Actinomycetota</taxon>
        <taxon>Actinomycetes</taxon>
        <taxon>Micromonosporales</taxon>
        <taxon>Micromonosporaceae</taxon>
        <taxon>Actinoplanes</taxon>
    </lineage>
</organism>
<dbReference type="AlphaFoldDB" id="A0A561WSD0"/>
<feature type="transmembrane region" description="Helical" evidence="5">
    <location>
        <begin position="30"/>
        <end position="49"/>
    </location>
</feature>
<evidence type="ECO:0000259" key="6">
    <source>
        <dbReference type="PROSITE" id="PS50850"/>
    </source>
</evidence>
<feature type="transmembrane region" description="Helical" evidence="5">
    <location>
        <begin position="231"/>
        <end position="251"/>
    </location>
</feature>
<dbReference type="Gene3D" id="1.20.1250.20">
    <property type="entry name" value="MFS general substrate transporter like domains"/>
    <property type="match status" value="2"/>
</dbReference>
<name>A0A561WSD0_ACTTI</name>
<comment type="subcellular location">
    <subcellularLocation>
        <location evidence="1">Cell membrane</location>
        <topology evidence="1">Multi-pass membrane protein</topology>
    </subcellularLocation>
</comment>
<keyword evidence="4 5" id="KW-0472">Membrane</keyword>
<keyword evidence="2 5" id="KW-0812">Transmembrane</keyword>
<dbReference type="OrthoDB" id="9809599at2"/>
<feature type="transmembrane region" description="Helical" evidence="5">
    <location>
        <begin position="181"/>
        <end position="200"/>
    </location>
</feature>
<feature type="transmembrane region" description="Helical" evidence="5">
    <location>
        <begin position="353"/>
        <end position="374"/>
    </location>
</feature>
<dbReference type="InterPro" id="IPR011701">
    <property type="entry name" value="MFS"/>
</dbReference>
<evidence type="ECO:0000256" key="5">
    <source>
        <dbReference type="SAM" id="Phobius"/>
    </source>
</evidence>
<comment type="caution">
    <text evidence="7">The sequence shown here is derived from an EMBL/GenBank/DDBJ whole genome shotgun (WGS) entry which is preliminary data.</text>
</comment>
<dbReference type="CDD" id="cd17393">
    <property type="entry name" value="MFS_MosC_like"/>
    <property type="match status" value="1"/>
</dbReference>
<feature type="transmembrane region" description="Helical" evidence="5">
    <location>
        <begin position="263"/>
        <end position="283"/>
    </location>
</feature>
<dbReference type="Proteomes" id="UP000320239">
    <property type="component" value="Unassembled WGS sequence"/>
</dbReference>
<dbReference type="PROSITE" id="PS50850">
    <property type="entry name" value="MFS"/>
    <property type="match status" value="1"/>
</dbReference>
<feature type="transmembrane region" description="Helical" evidence="5">
    <location>
        <begin position="156"/>
        <end position="175"/>
    </location>
</feature>
<feature type="transmembrane region" description="Helical" evidence="5">
    <location>
        <begin position="124"/>
        <end position="144"/>
    </location>
</feature>
<feature type="transmembrane region" description="Helical" evidence="5">
    <location>
        <begin position="61"/>
        <end position="81"/>
    </location>
</feature>
<dbReference type="EMBL" id="VIWY01000001">
    <property type="protein sequence ID" value="TWG26753.1"/>
    <property type="molecule type" value="Genomic_DNA"/>
</dbReference>
<feature type="transmembrane region" description="Helical" evidence="5">
    <location>
        <begin position="319"/>
        <end position="341"/>
    </location>
</feature>
<dbReference type="SUPFAM" id="SSF103473">
    <property type="entry name" value="MFS general substrate transporter"/>
    <property type="match status" value="1"/>
</dbReference>
<dbReference type="InterPro" id="IPR051788">
    <property type="entry name" value="MFS_Transporter"/>
</dbReference>
<evidence type="ECO:0000313" key="8">
    <source>
        <dbReference type="Proteomes" id="UP000320239"/>
    </source>
</evidence>
<dbReference type="PANTHER" id="PTHR23514:SF13">
    <property type="entry name" value="INNER MEMBRANE PROTEIN YBJJ"/>
    <property type="match status" value="1"/>
</dbReference>
<dbReference type="Pfam" id="PF07690">
    <property type="entry name" value="MFS_1"/>
    <property type="match status" value="1"/>
</dbReference>
<dbReference type="InterPro" id="IPR020846">
    <property type="entry name" value="MFS_dom"/>
</dbReference>
<keyword evidence="3 5" id="KW-1133">Transmembrane helix</keyword>
<feature type="transmembrane region" description="Helical" evidence="5">
    <location>
        <begin position="295"/>
        <end position="313"/>
    </location>
</feature>
<gene>
    <name evidence="7" type="ORF">FHX34_1011751</name>
</gene>
<feature type="transmembrane region" description="Helical" evidence="5">
    <location>
        <begin position="380"/>
        <end position="401"/>
    </location>
</feature>
<evidence type="ECO:0000256" key="4">
    <source>
        <dbReference type="ARBA" id="ARBA00023136"/>
    </source>
</evidence>